<accession>A0A8J8PCY2</accession>
<gene>
    <name evidence="3" type="ORF">EGH24_05525</name>
</gene>
<feature type="transmembrane region" description="Helical" evidence="2">
    <location>
        <begin position="111"/>
        <end position="129"/>
    </location>
</feature>
<proteinExistence type="predicted"/>
<sequence>MTNSNASGSDADERDADITDESRFEDLVEEIDDDSESDADSDADTDPKSDEADTTPESITNEDSQSESDQPDDDGQPGGEPGFMQQSRQRTTPSGSKSTAASLSLRRKIQIGLLVFFSLLLLVSLVWEFL</sequence>
<feature type="compositionally biased region" description="Basic and acidic residues" evidence="1">
    <location>
        <begin position="16"/>
        <end position="26"/>
    </location>
</feature>
<dbReference type="EMBL" id="RKLU01000002">
    <property type="protein sequence ID" value="TQQ82897.1"/>
    <property type="molecule type" value="Genomic_DNA"/>
</dbReference>
<evidence type="ECO:0000256" key="2">
    <source>
        <dbReference type="SAM" id="Phobius"/>
    </source>
</evidence>
<feature type="compositionally biased region" description="Acidic residues" evidence="1">
    <location>
        <begin position="27"/>
        <end position="44"/>
    </location>
</feature>
<dbReference type="RefSeq" id="WP_142979162.1">
    <property type="nucleotide sequence ID" value="NZ_RKLU01000002.1"/>
</dbReference>
<dbReference type="Proteomes" id="UP000705823">
    <property type="component" value="Unassembled WGS sequence"/>
</dbReference>
<protein>
    <submittedName>
        <fullName evidence="3">Uncharacterized protein</fullName>
    </submittedName>
</protein>
<organism evidence="3 4">
    <name type="scientific">Halonotius terrestris</name>
    <dbReference type="NCBI Taxonomy" id="2487750"/>
    <lineage>
        <taxon>Archaea</taxon>
        <taxon>Methanobacteriati</taxon>
        <taxon>Methanobacteriota</taxon>
        <taxon>Stenosarchaea group</taxon>
        <taxon>Halobacteria</taxon>
        <taxon>Halobacteriales</taxon>
        <taxon>Haloferacaceae</taxon>
        <taxon>Halonotius</taxon>
    </lineage>
</organism>
<comment type="caution">
    <text evidence="3">The sequence shown here is derived from an EMBL/GenBank/DDBJ whole genome shotgun (WGS) entry which is preliminary data.</text>
</comment>
<reference evidence="3" key="1">
    <citation type="submission" date="2019-02" db="EMBL/GenBank/DDBJ databases">
        <title>Halonotius sp. a new haloarchaeum isolated from saline soil.</title>
        <authorList>
            <person name="Duran-Viseras A."/>
            <person name="Sanchez-Porro C."/>
            <person name="Ventosa A."/>
        </authorList>
    </citation>
    <scope>NUCLEOTIDE SEQUENCE</scope>
    <source>
        <strain evidence="3">F15B</strain>
    </source>
</reference>
<keyword evidence="2" id="KW-0812">Transmembrane</keyword>
<feature type="compositionally biased region" description="Acidic residues" evidence="1">
    <location>
        <begin position="64"/>
        <end position="75"/>
    </location>
</feature>
<keyword evidence="2" id="KW-0472">Membrane</keyword>
<name>A0A8J8PCY2_9EURY</name>
<evidence type="ECO:0000313" key="3">
    <source>
        <dbReference type="EMBL" id="TQQ82897.1"/>
    </source>
</evidence>
<evidence type="ECO:0000313" key="4">
    <source>
        <dbReference type="Proteomes" id="UP000705823"/>
    </source>
</evidence>
<keyword evidence="4" id="KW-1185">Reference proteome</keyword>
<feature type="region of interest" description="Disordered" evidence="1">
    <location>
        <begin position="1"/>
        <end position="101"/>
    </location>
</feature>
<feature type="compositionally biased region" description="Polar residues" evidence="1">
    <location>
        <begin position="84"/>
        <end position="101"/>
    </location>
</feature>
<keyword evidence="2" id="KW-1133">Transmembrane helix</keyword>
<dbReference type="AlphaFoldDB" id="A0A8J8PCY2"/>
<evidence type="ECO:0000256" key="1">
    <source>
        <dbReference type="SAM" id="MobiDB-lite"/>
    </source>
</evidence>